<evidence type="ECO:0000256" key="1">
    <source>
        <dbReference type="SAM" id="MobiDB-lite"/>
    </source>
</evidence>
<evidence type="ECO:0000259" key="2">
    <source>
        <dbReference type="Pfam" id="PF21597"/>
    </source>
</evidence>
<gene>
    <name evidence="3" type="ORF">ACFYU5_14210</name>
</gene>
<evidence type="ECO:0000313" key="3">
    <source>
        <dbReference type="EMBL" id="MFF0497560.1"/>
    </source>
</evidence>
<dbReference type="Pfam" id="PF21597">
    <property type="entry name" value="TetR_C_43"/>
    <property type="match status" value="1"/>
</dbReference>
<organism evidence="3 4">
    <name type="scientific">Nocardia aobensis</name>
    <dbReference type="NCBI Taxonomy" id="257277"/>
    <lineage>
        <taxon>Bacteria</taxon>
        <taxon>Bacillati</taxon>
        <taxon>Actinomycetota</taxon>
        <taxon>Actinomycetes</taxon>
        <taxon>Mycobacteriales</taxon>
        <taxon>Nocardiaceae</taxon>
        <taxon>Nocardia</taxon>
    </lineage>
</organism>
<dbReference type="RefSeq" id="WP_387394792.1">
    <property type="nucleotide sequence ID" value="NZ_JBIAMT010000002.1"/>
</dbReference>
<comment type="caution">
    <text evidence="3">The sequence shown here is derived from an EMBL/GenBank/DDBJ whole genome shotgun (WGS) entry which is preliminary data.</text>
</comment>
<accession>A0ABW6P2Q7</accession>
<proteinExistence type="predicted"/>
<protein>
    <recommendedName>
        <fullName evidence="2">Transcriptional regulator SbtR-like C-terminal domain-containing protein</fullName>
    </recommendedName>
</protein>
<evidence type="ECO:0000313" key="4">
    <source>
        <dbReference type="Proteomes" id="UP001601442"/>
    </source>
</evidence>
<name>A0ABW6P2Q7_9NOCA</name>
<dbReference type="EMBL" id="JBIAMT010000002">
    <property type="protein sequence ID" value="MFF0497560.1"/>
    <property type="molecule type" value="Genomic_DNA"/>
</dbReference>
<dbReference type="SUPFAM" id="SSF48498">
    <property type="entry name" value="Tetracyclin repressor-like, C-terminal domain"/>
    <property type="match status" value="1"/>
</dbReference>
<dbReference type="Proteomes" id="UP001601442">
    <property type="component" value="Unassembled WGS sequence"/>
</dbReference>
<feature type="compositionally biased region" description="Basic residues" evidence="1">
    <location>
        <begin position="7"/>
        <end position="16"/>
    </location>
</feature>
<keyword evidence="4" id="KW-1185">Reference proteome</keyword>
<sequence length="92" mass="10034">MPPLPHRGGRHHRRTPRAVPERPGAGRTADCARMDHITERLTERARDAGALRAEVAAADIATLINAAAWTREQAGADRAHRLIAVARTGLFE</sequence>
<dbReference type="InterPro" id="IPR049445">
    <property type="entry name" value="TetR_SbtR-like_C"/>
</dbReference>
<dbReference type="InterPro" id="IPR036271">
    <property type="entry name" value="Tet_transcr_reg_TetR-rel_C_sf"/>
</dbReference>
<dbReference type="Gene3D" id="1.10.357.10">
    <property type="entry name" value="Tetracycline Repressor, domain 2"/>
    <property type="match status" value="1"/>
</dbReference>
<feature type="domain" description="Transcriptional regulator SbtR-like C-terminal" evidence="2">
    <location>
        <begin position="29"/>
        <end position="90"/>
    </location>
</feature>
<reference evidence="3 4" key="1">
    <citation type="submission" date="2024-10" db="EMBL/GenBank/DDBJ databases">
        <title>The Natural Products Discovery Center: Release of the First 8490 Sequenced Strains for Exploring Actinobacteria Biosynthetic Diversity.</title>
        <authorList>
            <person name="Kalkreuter E."/>
            <person name="Kautsar S.A."/>
            <person name="Yang D."/>
            <person name="Bader C.D."/>
            <person name="Teijaro C.N."/>
            <person name="Fluegel L."/>
            <person name="Davis C.M."/>
            <person name="Simpson J.R."/>
            <person name="Lauterbach L."/>
            <person name="Steele A.D."/>
            <person name="Gui C."/>
            <person name="Meng S."/>
            <person name="Li G."/>
            <person name="Viehrig K."/>
            <person name="Ye F."/>
            <person name="Su P."/>
            <person name="Kiefer A.F."/>
            <person name="Nichols A."/>
            <person name="Cepeda A.J."/>
            <person name="Yan W."/>
            <person name="Fan B."/>
            <person name="Jiang Y."/>
            <person name="Adhikari A."/>
            <person name="Zheng C.-J."/>
            <person name="Schuster L."/>
            <person name="Cowan T.M."/>
            <person name="Smanski M.J."/>
            <person name="Chevrette M.G."/>
            <person name="De Carvalho L.P.S."/>
            <person name="Shen B."/>
        </authorList>
    </citation>
    <scope>NUCLEOTIDE SEQUENCE [LARGE SCALE GENOMIC DNA]</scope>
    <source>
        <strain evidence="3 4">NPDC004119</strain>
    </source>
</reference>
<feature type="region of interest" description="Disordered" evidence="1">
    <location>
        <begin position="1"/>
        <end position="31"/>
    </location>
</feature>